<reference evidence="1" key="1">
    <citation type="journal article" date="2023" name="Mol. Phylogenet. Evol.">
        <title>Genome-scale phylogeny and comparative genomics of the fungal order Sordariales.</title>
        <authorList>
            <person name="Hensen N."/>
            <person name="Bonometti L."/>
            <person name="Westerberg I."/>
            <person name="Brannstrom I.O."/>
            <person name="Guillou S."/>
            <person name="Cros-Aarteil S."/>
            <person name="Calhoun S."/>
            <person name="Haridas S."/>
            <person name="Kuo A."/>
            <person name="Mondo S."/>
            <person name="Pangilinan J."/>
            <person name="Riley R."/>
            <person name="LaButti K."/>
            <person name="Andreopoulos B."/>
            <person name="Lipzen A."/>
            <person name="Chen C."/>
            <person name="Yan M."/>
            <person name="Daum C."/>
            <person name="Ng V."/>
            <person name="Clum A."/>
            <person name="Steindorff A."/>
            <person name="Ohm R.A."/>
            <person name="Martin F."/>
            <person name="Silar P."/>
            <person name="Natvig D.O."/>
            <person name="Lalanne C."/>
            <person name="Gautier V."/>
            <person name="Ament-Velasquez S.L."/>
            <person name="Kruys A."/>
            <person name="Hutchinson M.I."/>
            <person name="Powell A.J."/>
            <person name="Barry K."/>
            <person name="Miller A.N."/>
            <person name="Grigoriev I.V."/>
            <person name="Debuchy R."/>
            <person name="Gladieux P."/>
            <person name="Hiltunen Thoren M."/>
            <person name="Johannesson H."/>
        </authorList>
    </citation>
    <scope>NUCLEOTIDE SEQUENCE</scope>
    <source>
        <strain evidence="1">CBS 538.74</strain>
    </source>
</reference>
<name>A0AAN6VCN9_9PEZI</name>
<dbReference type="EMBL" id="MU857216">
    <property type="protein sequence ID" value="KAK4149028.1"/>
    <property type="molecule type" value="Genomic_DNA"/>
</dbReference>
<evidence type="ECO:0000313" key="1">
    <source>
        <dbReference type="EMBL" id="KAK4149028.1"/>
    </source>
</evidence>
<organism evidence="1 2">
    <name type="scientific">Chaetomidium leptoderma</name>
    <dbReference type="NCBI Taxonomy" id="669021"/>
    <lineage>
        <taxon>Eukaryota</taxon>
        <taxon>Fungi</taxon>
        <taxon>Dikarya</taxon>
        <taxon>Ascomycota</taxon>
        <taxon>Pezizomycotina</taxon>
        <taxon>Sordariomycetes</taxon>
        <taxon>Sordariomycetidae</taxon>
        <taxon>Sordariales</taxon>
        <taxon>Chaetomiaceae</taxon>
        <taxon>Chaetomidium</taxon>
    </lineage>
</organism>
<comment type="caution">
    <text evidence="1">The sequence shown here is derived from an EMBL/GenBank/DDBJ whole genome shotgun (WGS) entry which is preliminary data.</text>
</comment>
<gene>
    <name evidence="1" type="ORF">C8A00DRAFT_38393</name>
</gene>
<reference evidence="1" key="2">
    <citation type="submission" date="2023-05" db="EMBL/GenBank/DDBJ databases">
        <authorList>
            <consortium name="Lawrence Berkeley National Laboratory"/>
            <person name="Steindorff A."/>
            <person name="Hensen N."/>
            <person name="Bonometti L."/>
            <person name="Westerberg I."/>
            <person name="Brannstrom I.O."/>
            <person name="Guillou S."/>
            <person name="Cros-Aarteil S."/>
            <person name="Calhoun S."/>
            <person name="Haridas S."/>
            <person name="Kuo A."/>
            <person name="Mondo S."/>
            <person name="Pangilinan J."/>
            <person name="Riley R."/>
            <person name="Labutti K."/>
            <person name="Andreopoulos B."/>
            <person name="Lipzen A."/>
            <person name="Chen C."/>
            <person name="Yanf M."/>
            <person name="Daum C."/>
            <person name="Ng V."/>
            <person name="Clum A."/>
            <person name="Ohm R."/>
            <person name="Martin F."/>
            <person name="Silar P."/>
            <person name="Natvig D."/>
            <person name="Lalanne C."/>
            <person name="Gautier V."/>
            <person name="Ament-Velasquez S.L."/>
            <person name="Kruys A."/>
            <person name="Hutchinson M.I."/>
            <person name="Powell A.J."/>
            <person name="Barry K."/>
            <person name="Miller A.N."/>
            <person name="Grigoriev I.V."/>
            <person name="Debuchy R."/>
            <person name="Gladieux P."/>
            <person name="Thoren M.H."/>
            <person name="Johannesson H."/>
        </authorList>
    </citation>
    <scope>NUCLEOTIDE SEQUENCE</scope>
    <source>
        <strain evidence="1">CBS 538.74</strain>
    </source>
</reference>
<evidence type="ECO:0000313" key="2">
    <source>
        <dbReference type="Proteomes" id="UP001302745"/>
    </source>
</evidence>
<sequence length="83" mass="8670">RCSNDTTYSSANTTTDNITLLNRARPADFPSAPLKLDVPGDASPKTRHTLFLVFITLTQLVQSIPLGAGINAGLSIGASLASI</sequence>
<keyword evidence="2" id="KW-1185">Reference proteome</keyword>
<dbReference type="AlphaFoldDB" id="A0AAN6VCN9"/>
<feature type="non-terminal residue" evidence="1">
    <location>
        <position position="1"/>
    </location>
</feature>
<accession>A0AAN6VCN9</accession>
<dbReference type="Proteomes" id="UP001302745">
    <property type="component" value="Unassembled WGS sequence"/>
</dbReference>
<protein>
    <submittedName>
        <fullName evidence="1">Uncharacterized protein</fullName>
    </submittedName>
</protein>
<proteinExistence type="predicted"/>